<gene>
    <name evidence="2" type="ORF">CKAN_02387200</name>
</gene>
<organism evidence="2 3">
    <name type="scientific">Cinnamomum micranthum f. kanehirae</name>
    <dbReference type="NCBI Taxonomy" id="337451"/>
    <lineage>
        <taxon>Eukaryota</taxon>
        <taxon>Viridiplantae</taxon>
        <taxon>Streptophyta</taxon>
        <taxon>Embryophyta</taxon>
        <taxon>Tracheophyta</taxon>
        <taxon>Spermatophyta</taxon>
        <taxon>Magnoliopsida</taxon>
        <taxon>Magnoliidae</taxon>
        <taxon>Laurales</taxon>
        <taxon>Lauraceae</taxon>
        <taxon>Cinnamomum</taxon>
    </lineage>
</organism>
<feature type="region of interest" description="Disordered" evidence="1">
    <location>
        <begin position="32"/>
        <end position="88"/>
    </location>
</feature>
<feature type="compositionally biased region" description="Low complexity" evidence="1">
    <location>
        <begin position="474"/>
        <end position="488"/>
    </location>
</feature>
<comment type="caution">
    <text evidence="2">The sequence shown here is derived from an EMBL/GenBank/DDBJ whole genome shotgun (WGS) entry which is preliminary data.</text>
</comment>
<dbReference type="AlphaFoldDB" id="A0A443PV13"/>
<keyword evidence="3" id="KW-1185">Reference proteome</keyword>
<dbReference type="Proteomes" id="UP000283530">
    <property type="component" value="Unassembled WGS sequence"/>
</dbReference>
<sequence>MFDEIPSSFYLSIDRFQSCNLFFRLRSKSSSMDAKASAKSKRAHTLQAKRAHSNQNPKNPTNPNKPQKQKNPERTLNPKSHLLPSNWDRYDDDEVFGNEGSDKSLVDARLAQGIAAPKSKGADFSKLIAQAKEDARSRINPDQDFFGSVDDVFSDFYQGVSSMLSVKGNSLLSCSMDDNFIVDDSETSSYEASFLSLDLHALAAQLEKVDVSERLFIESDLLADELGEQLKETSSSRSNYGETSHEGRENSNLGYDHGETSYAVGTHNMEKTRSNNNELVPSPSTSNDNSQEVHDEKPFPPFTWQSGKPNPATDSELFHQNGVREVLKPKSQLDATAELEKTTLRSGATPAKTELDMLLNTINEKETKTLGFEAATAEAELDMLLDSFGETKLLDSVDISEERSSNFPSAQYELSTTSLKESSAFLSTQPVREVPYSFNSPSMTDALDSSIDDLLAQTPIVSNQDHGVHHPLESLTSKGLPSSSPGPKGLDDFDSWLDTL</sequence>
<protein>
    <submittedName>
        <fullName evidence="2">Uncharacterized protein</fullName>
    </submittedName>
</protein>
<dbReference type="InterPro" id="IPR053342">
    <property type="entry name" value="Exosome_cofactor/PTGS_suppr"/>
</dbReference>
<reference evidence="2 3" key="1">
    <citation type="journal article" date="2019" name="Nat. Plants">
        <title>Stout camphor tree genome fills gaps in understanding of flowering plant genome evolution.</title>
        <authorList>
            <person name="Chaw S.M."/>
            <person name="Liu Y.C."/>
            <person name="Wu Y.W."/>
            <person name="Wang H.Y."/>
            <person name="Lin C.I."/>
            <person name="Wu C.S."/>
            <person name="Ke H.M."/>
            <person name="Chang L.Y."/>
            <person name="Hsu C.Y."/>
            <person name="Yang H.T."/>
            <person name="Sudianto E."/>
            <person name="Hsu M.H."/>
            <person name="Wu K.P."/>
            <person name="Wang L.N."/>
            <person name="Leebens-Mack J.H."/>
            <person name="Tsai I.J."/>
        </authorList>
    </citation>
    <scope>NUCLEOTIDE SEQUENCE [LARGE SCALE GENOMIC DNA]</scope>
    <source>
        <strain evidence="3">cv. Chaw 1501</strain>
        <tissue evidence="2">Young leaves</tissue>
    </source>
</reference>
<evidence type="ECO:0000313" key="2">
    <source>
        <dbReference type="EMBL" id="RWR94572.1"/>
    </source>
</evidence>
<feature type="compositionally biased region" description="Polar residues" evidence="1">
    <location>
        <begin position="232"/>
        <end position="242"/>
    </location>
</feature>
<dbReference type="STRING" id="337451.A0A443PV13"/>
<evidence type="ECO:0000313" key="3">
    <source>
        <dbReference type="Proteomes" id="UP000283530"/>
    </source>
</evidence>
<dbReference type="PANTHER" id="PTHR37260">
    <property type="entry name" value="PHOSPHORELAY PROTEIN"/>
    <property type="match status" value="1"/>
</dbReference>
<accession>A0A443PV13</accession>
<feature type="region of interest" description="Disordered" evidence="1">
    <location>
        <begin position="465"/>
        <end position="500"/>
    </location>
</feature>
<evidence type="ECO:0000256" key="1">
    <source>
        <dbReference type="SAM" id="MobiDB-lite"/>
    </source>
</evidence>
<feature type="compositionally biased region" description="Polar residues" evidence="1">
    <location>
        <begin position="274"/>
        <end position="290"/>
    </location>
</feature>
<dbReference type="OrthoDB" id="685075at2759"/>
<feature type="region of interest" description="Disordered" evidence="1">
    <location>
        <begin position="232"/>
        <end position="261"/>
    </location>
</feature>
<dbReference type="EMBL" id="QPKB01000011">
    <property type="protein sequence ID" value="RWR94572.1"/>
    <property type="molecule type" value="Genomic_DNA"/>
</dbReference>
<dbReference type="PANTHER" id="PTHR37260:SF2">
    <property type="entry name" value="PROTEIN ECERIFERUM 16"/>
    <property type="match status" value="1"/>
</dbReference>
<feature type="compositionally biased region" description="Basic residues" evidence="1">
    <location>
        <begin position="38"/>
        <end position="52"/>
    </location>
</feature>
<proteinExistence type="predicted"/>
<feature type="compositionally biased region" description="Low complexity" evidence="1">
    <location>
        <begin position="54"/>
        <end position="66"/>
    </location>
</feature>
<name>A0A443PV13_9MAGN</name>
<feature type="region of interest" description="Disordered" evidence="1">
    <location>
        <begin position="273"/>
        <end position="306"/>
    </location>
</feature>